<accession>A0A366DX06</accession>
<comment type="caution">
    <text evidence="2">The sequence shown here is derived from an EMBL/GenBank/DDBJ whole genome shotgun (WGS) entry which is preliminary data.</text>
</comment>
<dbReference type="Pfam" id="PF01590">
    <property type="entry name" value="GAF"/>
    <property type="match status" value="1"/>
</dbReference>
<feature type="domain" description="GAF" evidence="1">
    <location>
        <begin position="100"/>
        <end position="214"/>
    </location>
</feature>
<dbReference type="EMBL" id="QNRE01000002">
    <property type="protein sequence ID" value="RBO94415.1"/>
    <property type="molecule type" value="Genomic_DNA"/>
</dbReference>
<keyword evidence="3" id="KW-1185">Reference proteome</keyword>
<dbReference type="OrthoDB" id="3928741at2"/>
<protein>
    <submittedName>
        <fullName evidence="2">GAF domain-containing protein</fullName>
    </submittedName>
</protein>
<dbReference type="AlphaFoldDB" id="A0A366DX06"/>
<proteinExistence type="predicted"/>
<dbReference type="STRING" id="1210090.GCA_001613185_04486"/>
<evidence type="ECO:0000313" key="3">
    <source>
        <dbReference type="Proteomes" id="UP000252586"/>
    </source>
</evidence>
<reference evidence="2 3" key="1">
    <citation type="submission" date="2018-06" db="EMBL/GenBank/DDBJ databases">
        <title>Genomic Encyclopedia of Type Strains, Phase IV (KMG-IV): sequencing the most valuable type-strain genomes for metagenomic binning, comparative biology and taxonomic classification.</title>
        <authorList>
            <person name="Goeker M."/>
        </authorList>
    </citation>
    <scope>NUCLEOTIDE SEQUENCE [LARGE SCALE GENOMIC DNA]</scope>
    <source>
        <strain evidence="2 3">DSM 44599</strain>
    </source>
</reference>
<evidence type="ECO:0000259" key="1">
    <source>
        <dbReference type="Pfam" id="PF01590"/>
    </source>
</evidence>
<name>A0A366DX06_9NOCA</name>
<dbReference type="InterPro" id="IPR003018">
    <property type="entry name" value="GAF"/>
</dbReference>
<gene>
    <name evidence="2" type="ORF">DFR74_102838</name>
</gene>
<dbReference type="RefSeq" id="WP_067511177.1">
    <property type="nucleotide sequence ID" value="NZ_CP107943.1"/>
</dbReference>
<dbReference type="InterPro" id="IPR029016">
    <property type="entry name" value="GAF-like_dom_sf"/>
</dbReference>
<organism evidence="2 3">
    <name type="scientific">Nocardia puris</name>
    <dbReference type="NCBI Taxonomy" id="208602"/>
    <lineage>
        <taxon>Bacteria</taxon>
        <taxon>Bacillati</taxon>
        <taxon>Actinomycetota</taxon>
        <taxon>Actinomycetes</taxon>
        <taxon>Mycobacteriales</taxon>
        <taxon>Nocardiaceae</taxon>
        <taxon>Nocardia</taxon>
    </lineage>
</organism>
<dbReference type="Proteomes" id="UP000252586">
    <property type="component" value="Unassembled WGS sequence"/>
</dbReference>
<sequence length="409" mass="42917">MGDFSAIGPGTDLPRYARDLVRMHDAVIGGGRSPLRPRTVVARSWSRVLAAGLSPAGSNARAVLPFDEVERRRRASPLAETIGGLTQVVAGVADASQMIMVVTDADGVVLWRSGAARVRHRADTLGFQEGARWTESVVGTNAIGTAIAEAVPVQLFSGEHFEQSQHPWYCTAAPIHDPRSGELLGVVDVSGPALTLHPAITALVGAAARLAEGEIARGQVDRLERLRTAAMPTLSALTGPVLLVDENGWVAHSSGVAPVRRIGIPNAGRAVHVPGLGLCATEPLRGGWVVRPVGTEATIRLTLDLTGTPVVHATGGETEWRAALSARHAEILLILHRAGARGVTVAELSTALHGDPDHAVAVRAELSRLRRTLGAVIESRPYRLAPSVRLTVTPPEAIGNPAPRGSSSI</sequence>
<dbReference type="Gene3D" id="3.30.450.40">
    <property type="match status" value="1"/>
</dbReference>
<evidence type="ECO:0000313" key="2">
    <source>
        <dbReference type="EMBL" id="RBO94415.1"/>
    </source>
</evidence>